<dbReference type="PANTHER" id="PTHR48051:SF46">
    <property type="entry name" value="LEUCINE RICH REPEAT-CONTAINING DOMAIN PROTEIN"/>
    <property type="match status" value="1"/>
</dbReference>
<evidence type="ECO:0000256" key="3">
    <source>
        <dbReference type="SAM" id="MobiDB-lite"/>
    </source>
</evidence>
<dbReference type="GO" id="GO:0005737">
    <property type="term" value="C:cytoplasm"/>
    <property type="evidence" value="ECO:0007669"/>
    <property type="project" value="TreeGrafter"/>
</dbReference>
<evidence type="ECO:0000313" key="4">
    <source>
        <dbReference type="EMBL" id="KAF6023059.1"/>
    </source>
</evidence>
<dbReference type="Pfam" id="PF13855">
    <property type="entry name" value="LRR_8"/>
    <property type="match status" value="1"/>
</dbReference>
<evidence type="ECO:0000313" key="5">
    <source>
        <dbReference type="Proteomes" id="UP000593567"/>
    </source>
</evidence>
<dbReference type="PANTHER" id="PTHR48051">
    <property type="match status" value="1"/>
</dbReference>
<dbReference type="OrthoDB" id="660555at2759"/>
<dbReference type="Pfam" id="PF00560">
    <property type="entry name" value="LRR_1"/>
    <property type="match status" value="1"/>
</dbReference>
<gene>
    <name evidence="4" type="ORF">EB796_018626</name>
</gene>
<dbReference type="InterPro" id="IPR003591">
    <property type="entry name" value="Leu-rich_rpt_typical-subtyp"/>
</dbReference>
<sequence length="675" mass="75595">MVKSQIPLIKVPLLQSNRTENNGRLLRRPQPRKLEPLRQCLSPVSSPEAEDDTASPDPDRQRVASEEYDAVEDWLYTTSREIHIPAGHTTPNGPPPTVFSHRTNLQSVPQGYAPLSTGYKGRKEDLMLSGNKHSSLVKSREMPTASAKVLLRTTIHTGPQGLPPPQPRKPRNIIPFEAMTEKGPSEQAHLNSLYVGAEAENDPSLKVNEFITRVAVNMSIPQERVETTMFSRANFHQLTKLIHEKLSTESNRKEGKLTHSNLNAQIPSQDLPYRPSSHAVTGSRVPQTQILIQMASMLTEQIQATAEGRNIRALIRPFPKWTPDKPVDEMPRAEIILYEQSSAATEREFSAPASTQLAIKGEGQQTSGGFIMRHTSETHFMDSKRNRTPFDFSGDTGLDPTDIAVLDALVSGGAVLSLKAHFIDTIPDISPITTSLRYLNLSFNNFTNIPPEVLLLSNLEVLKLRNNPIREIPDEIRHLKLLRTFEIPFCLVSDIPNGLLSLKHLQYLDLSYNKLVSLPEQMKQLQSLQVLFVEGNQLVALPCACLALPHLRYIRVRNNFMHPIFWPDYMANRDTPLSLRDLAGLLIKQLGLDSRYGTSLPPEAKAILDSARVCHCCHGPMIGEGVTLIRPGSLYGVKNVPFMFRSCSHYCAKLFMNKKENLLELFYADSPTNEE</sequence>
<protein>
    <submittedName>
        <fullName evidence="4">LRRC63</fullName>
    </submittedName>
</protein>
<keyword evidence="5" id="KW-1185">Reference proteome</keyword>
<dbReference type="SMART" id="SM00369">
    <property type="entry name" value="LRR_TYP"/>
    <property type="match status" value="4"/>
</dbReference>
<evidence type="ECO:0000256" key="2">
    <source>
        <dbReference type="ARBA" id="ARBA00022737"/>
    </source>
</evidence>
<proteinExistence type="predicted"/>
<dbReference type="Proteomes" id="UP000593567">
    <property type="component" value="Unassembled WGS sequence"/>
</dbReference>
<comment type="caution">
    <text evidence="4">The sequence shown here is derived from an EMBL/GenBank/DDBJ whole genome shotgun (WGS) entry which is preliminary data.</text>
</comment>
<accession>A0A7J7JA04</accession>
<dbReference type="Gene3D" id="3.80.10.10">
    <property type="entry name" value="Ribonuclease Inhibitor"/>
    <property type="match status" value="1"/>
</dbReference>
<reference evidence="4" key="1">
    <citation type="submission" date="2020-06" db="EMBL/GenBank/DDBJ databases">
        <title>Draft genome of Bugula neritina, a colonial animal packing powerful symbionts and potential medicines.</title>
        <authorList>
            <person name="Rayko M."/>
        </authorList>
    </citation>
    <scope>NUCLEOTIDE SEQUENCE [LARGE SCALE GENOMIC DNA]</scope>
    <source>
        <strain evidence="4">Kwan_BN1</strain>
    </source>
</reference>
<dbReference type="SMART" id="SM00364">
    <property type="entry name" value="LRR_BAC"/>
    <property type="match status" value="4"/>
</dbReference>
<dbReference type="AlphaFoldDB" id="A0A7J7JA04"/>
<dbReference type="InterPro" id="IPR050216">
    <property type="entry name" value="LRR_domain-containing"/>
</dbReference>
<dbReference type="EMBL" id="VXIV02002766">
    <property type="protein sequence ID" value="KAF6023059.1"/>
    <property type="molecule type" value="Genomic_DNA"/>
</dbReference>
<evidence type="ECO:0000256" key="1">
    <source>
        <dbReference type="ARBA" id="ARBA00022614"/>
    </source>
</evidence>
<dbReference type="InterPro" id="IPR001611">
    <property type="entry name" value="Leu-rich_rpt"/>
</dbReference>
<dbReference type="SUPFAM" id="SSF52058">
    <property type="entry name" value="L domain-like"/>
    <property type="match status" value="1"/>
</dbReference>
<keyword evidence="2" id="KW-0677">Repeat</keyword>
<name>A0A7J7JA04_BUGNE</name>
<feature type="region of interest" description="Disordered" evidence="3">
    <location>
        <begin position="16"/>
        <end position="65"/>
    </location>
</feature>
<dbReference type="InterPro" id="IPR032675">
    <property type="entry name" value="LRR_dom_sf"/>
</dbReference>
<keyword evidence="1" id="KW-0433">Leucine-rich repeat</keyword>
<organism evidence="4 5">
    <name type="scientific">Bugula neritina</name>
    <name type="common">Brown bryozoan</name>
    <name type="synonym">Sertularia neritina</name>
    <dbReference type="NCBI Taxonomy" id="10212"/>
    <lineage>
        <taxon>Eukaryota</taxon>
        <taxon>Metazoa</taxon>
        <taxon>Spiralia</taxon>
        <taxon>Lophotrochozoa</taxon>
        <taxon>Bryozoa</taxon>
        <taxon>Gymnolaemata</taxon>
        <taxon>Cheilostomatida</taxon>
        <taxon>Flustrina</taxon>
        <taxon>Buguloidea</taxon>
        <taxon>Bugulidae</taxon>
        <taxon>Bugula</taxon>
    </lineage>
</organism>
<dbReference type="PROSITE" id="PS51450">
    <property type="entry name" value="LRR"/>
    <property type="match status" value="3"/>
</dbReference>